<feature type="transmembrane region" description="Helical" evidence="2">
    <location>
        <begin position="49"/>
        <end position="67"/>
    </location>
</feature>
<dbReference type="Gene3D" id="3.40.50.720">
    <property type="entry name" value="NAD(P)-binding Rossmann-like Domain"/>
    <property type="match status" value="1"/>
</dbReference>
<sequence length="333" mass="37856">MNLQQLWHFYFRIPLLYRLFLTVIILMFLFGVLIHFVEPESFPTIFDGVWWAFVTGSTVGYGDYVPLSTIGRMMAILLILAGGGLVTFYMATVSAKTVNLEHDFSKGKVKYNGKAHIIFVGWNERTKQLLHQVQERHSEQSIVLIDQTLGSIPDQDYNIHFIRGDATEDETLRKANIKEANCVVITSDPSKNEREADQQSILTTVAIRGNNPNVTIITEILTKDQTINATRAGADSVIRSNDFMSTLFYHELFRDEPVEPFDLILELFSNQQFKEVELPKHLEGKTFLDTSDYLVASEQILVGIRRNGELIINPPFQKIIAAEDTLIVLSKLD</sequence>
<dbReference type="InterPro" id="IPR036291">
    <property type="entry name" value="NAD(P)-bd_dom_sf"/>
</dbReference>
<dbReference type="SUPFAM" id="SSF51735">
    <property type="entry name" value="NAD(P)-binding Rossmann-fold domains"/>
    <property type="match status" value="1"/>
</dbReference>
<dbReference type="KEGG" id="aqt:FN924_12580"/>
<dbReference type="EMBL" id="CP041666">
    <property type="protein sequence ID" value="QDP40949.1"/>
    <property type="molecule type" value="Genomic_DNA"/>
</dbReference>
<accession>A0A516KHT2</accession>
<dbReference type="Gene3D" id="3.30.70.1450">
    <property type="entry name" value="Regulator of K+ conductance, C-terminal domain"/>
    <property type="match status" value="1"/>
</dbReference>
<dbReference type="PROSITE" id="PS51201">
    <property type="entry name" value="RCK_N"/>
    <property type="match status" value="1"/>
</dbReference>
<dbReference type="Pfam" id="PF07885">
    <property type="entry name" value="Ion_trans_2"/>
    <property type="match status" value="1"/>
</dbReference>
<keyword evidence="5" id="KW-1185">Reference proteome</keyword>
<keyword evidence="2" id="KW-0812">Transmembrane</keyword>
<keyword evidence="2" id="KW-1133">Transmembrane helix</keyword>
<dbReference type="Proteomes" id="UP000315215">
    <property type="component" value="Chromosome"/>
</dbReference>
<evidence type="ECO:0000256" key="1">
    <source>
        <dbReference type="ARBA" id="ARBA00004651"/>
    </source>
</evidence>
<dbReference type="InterPro" id="IPR050721">
    <property type="entry name" value="Trk_Ktr_HKT_K-transport"/>
</dbReference>
<evidence type="ECO:0000259" key="3">
    <source>
        <dbReference type="PROSITE" id="PS51201"/>
    </source>
</evidence>
<reference evidence="4 5" key="1">
    <citation type="submission" date="2019-07" db="EMBL/GenBank/DDBJ databases">
        <authorList>
            <person name="Li J."/>
        </authorList>
    </citation>
    <scope>NUCLEOTIDE SEQUENCE [LARGE SCALE GENOMIC DNA]</scope>
    <source>
        <strain evidence="4 5">TKL69</strain>
    </source>
</reference>
<feature type="transmembrane region" description="Helical" evidence="2">
    <location>
        <begin position="15"/>
        <end position="37"/>
    </location>
</feature>
<dbReference type="InterPro" id="IPR003148">
    <property type="entry name" value="RCK_N"/>
</dbReference>
<feature type="transmembrane region" description="Helical" evidence="2">
    <location>
        <begin position="74"/>
        <end position="91"/>
    </location>
</feature>
<dbReference type="PANTHER" id="PTHR43833">
    <property type="entry name" value="POTASSIUM CHANNEL PROTEIN 2-RELATED-RELATED"/>
    <property type="match status" value="1"/>
</dbReference>
<keyword evidence="4" id="KW-0407">Ion channel</keyword>
<dbReference type="Gene3D" id="1.10.287.70">
    <property type="match status" value="1"/>
</dbReference>
<dbReference type="SUPFAM" id="SSF81324">
    <property type="entry name" value="Voltage-gated potassium channels"/>
    <property type="match status" value="1"/>
</dbReference>
<organism evidence="4 5">
    <name type="scientific">Radiobacillus deserti</name>
    <dbReference type="NCBI Taxonomy" id="2594883"/>
    <lineage>
        <taxon>Bacteria</taxon>
        <taxon>Bacillati</taxon>
        <taxon>Bacillota</taxon>
        <taxon>Bacilli</taxon>
        <taxon>Bacillales</taxon>
        <taxon>Bacillaceae</taxon>
        <taxon>Radiobacillus</taxon>
    </lineage>
</organism>
<dbReference type="Pfam" id="PF02254">
    <property type="entry name" value="TrkA_N"/>
    <property type="match status" value="1"/>
</dbReference>
<feature type="domain" description="RCK N-terminal" evidence="3">
    <location>
        <begin position="114"/>
        <end position="238"/>
    </location>
</feature>
<keyword evidence="4" id="KW-0813">Transport</keyword>
<keyword evidence="2" id="KW-0472">Membrane</keyword>
<dbReference type="GO" id="GO:0006813">
    <property type="term" value="P:potassium ion transport"/>
    <property type="evidence" value="ECO:0007669"/>
    <property type="project" value="InterPro"/>
</dbReference>
<comment type="subcellular location">
    <subcellularLocation>
        <location evidence="1">Cell membrane</location>
        <topology evidence="1">Multi-pass membrane protein</topology>
    </subcellularLocation>
</comment>
<dbReference type="GO" id="GO:0034220">
    <property type="term" value="P:monoatomic ion transmembrane transport"/>
    <property type="evidence" value="ECO:0007669"/>
    <property type="project" value="UniProtKB-KW"/>
</dbReference>
<dbReference type="GO" id="GO:0005886">
    <property type="term" value="C:plasma membrane"/>
    <property type="evidence" value="ECO:0007669"/>
    <property type="project" value="UniProtKB-SubCell"/>
</dbReference>
<evidence type="ECO:0000313" key="5">
    <source>
        <dbReference type="Proteomes" id="UP000315215"/>
    </source>
</evidence>
<proteinExistence type="predicted"/>
<dbReference type="InterPro" id="IPR013099">
    <property type="entry name" value="K_chnl_dom"/>
</dbReference>
<evidence type="ECO:0000256" key="2">
    <source>
        <dbReference type="SAM" id="Phobius"/>
    </source>
</evidence>
<protein>
    <submittedName>
        <fullName evidence="4">Potassium channel family protein</fullName>
    </submittedName>
</protein>
<name>A0A516KHT2_9BACI</name>
<dbReference type="OrthoDB" id="9785285at2"/>
<dbReference type="InterPro" id="IPR036721">
    <property type="entry name" value="RCK_C_sf"/>
</dbReference>
<gene>
    <name evidence="4" type="ORF">FN924_12580</name>
</gene>
<dbReference type="PANTHER" id="PTHR43833:SF9">
    <property type="entry name" value="POTASSIUM CHANNEL PROTEIN YUGO-RELATED"/>
    <property type="match status" value="1"/>
</dbReference>
<dbReference type="AlphaFoldDB" id="A0A516KHT2"/>
<dbReference type="SUPFAM" id="SSF116726">
    <property type="entry name" value="TrkA C-terminal domain-like"/>
    <property type="match status" value="1"/>
</dbReference>
<keyword evidence="4" id="KW-0406">Ion transport</keyword>
<evidence type="ECO:0000313" key="4">
    <source>
        <dbReference type="EMBL" id="QDP40949.1"/>
    </source>
</evidence>
<dbReference type="RefSeq" id="WP_143895007.1">
    <property type="nucleotide sequence ID" value="NZ_CP041666.1"/>
</dbReference>